<feature type="non-terminal residue" evidence="1">
    <location>
        <position position="1"/>
    </location>
</feature>
<protein>
    <submittedName>
        <fullName evidence="1">Uncharacterized protein</fullName>
    </submittedName>
</protein>
<accession>A0A0F8YHL1</accession>
<dbReference type="EMBL" id="LAZR01053378">
    <property type="protein sequence ID" value="KKK80878.1"/>
    <property type="molecule type" value="Genomic_DNA"/>
</dbReference>
<gene>
    <name evidence="1" type="ORF">LCGC14_2819090</name>
</gene>
<organism evidence="1">
    <name type="scientific">marine sediment metagenome</name>
    <dbReference type="NCBI Taxonomy" id="412755"/>
    <lineage>
        <taxon>unclassified sequences</taxon>
        <taxon>metagenomes</taxon>
        <taxon>ecological metagenomes</taxon>
    </lineage>
</organism>
<evidence type="ECO:0000313" key="1">
    <source>
        <dbReference type="EMBL" id="KKK80878.1"/>
    </source>
</evidence>
<proteinExistence type="predicted"/>
<feature type="non-terminal residue" evidence="1">
    <location>
        <position position="404"/>
    </location>
</feature>
<sequence>MRIRLMKEEAKIRAEQRREFQKMVLKLRNVNTAKMDPVQAAPVIALLKGIDLVRLNKKATVRLEKMREFMEKNPESNVTEKMIKSLDRLEKTHLNDMTFEEMKDIFDAVMHHVHLDKLKKEIKVGREKKSTARAVADAIIEMKPIKEVRQDIVKFQAETPAQRTARLIKETFGIRHDHYDLIIESLAGLNSTMDKILFQGVDDGQMVELKYRQDVFKQFQKGLEDSGLFGKGKKVADIDAWLNETVIVGRYELSRNQRMALYRHSLNGDNYRAIIMGGFGIKHSKEPNKVYKIDVDEFNAILESLTPEELAFAGDHVSRIFAEQAAKLNKVFVEKNNFEMTKEDNYYPKEVMPIKRGVDFEKEEALEMFKGKWVRVGLSKGMLKERLRSKKPIYLNGLTYDVNK</sequence>
<name>A0A0F8YHL1_9ZZZZ</name>
<dbReference type="AlphaFoldDB" id="A0A0F8YHL1"/>
<comment type="caution">
    <text evidence="1">The sequence shown here is derived from an EMBL/GenBank/DDBJ whole genome shotgun (WGS) entry which is preliminary data.</text>
</comment>
<reference evidence="1" key="1">
    <citation type="journal article" date="2015" name="Nature">
        <title>Complex archaea that bridge the gap between prokaryotes and eukaryotes.</title>
        <authorList>
            <person name="Spang A."/>
            <person name="Saw J.H."/>
            <person name="Jorgensen S.L."/>
            <person name="Zaremba-Niedzwiedzka K."/>
            <person name="Martijn J."/>
            <person name="Lind A.E."/>
            <person name="van Eijk R."/>
            <person name="Schleper C."/>
            <person name="Guy L."/>
            <person name="Ettema T.J."/>
        </authorList>
    </citation>
    <scope>NUCLEOTIDE SEQUENCE</scope>
</reference>